<evidence type="ECO:0000259" key="1">
    <source>
        <dbReference type="Pfam" id="PF02026"/>
    </source>
</evidence>
<dbReference type="InterPro" id="IPR003032">
    <property type="entry name" value="Ryanodine_rcpt"/>
</dbReference>
<dbReference type="Gene3D" id="6.20.350.10">
    <property type="match status" value="1"/>
</dbReference>
<dbReference type="EMBL" id="BAABFC010000001">
    <property type="protein sequence ID" value="GAA4493492.1"/>
    <property type="molecule type" value="Genomic_DNA"/>
</dbReference>
<organism evidence="2 3">
    <name type="scientific">Pseudaeromonas paramecii</name>
    <dbReference type="NCBI Taxonomy" id="2138166"/>
    <lineage>
        <taxon>Bacteria</taxon>
        <taxon>Pseudomonadati</taxon>
        <taxon>Pseudomonadota</taxon>
        <taxon>Gammaproteobacteria</taxon>
        <taxon>Aeromonadales</taxon>
        <taxon>Aeromonadaceae</taxon>
        <taxon>Pseudaeromonas</taxon>
    </lineage>
</organism>
<gene>
    <name evidence="2" type="ORF">GCM10023095_03860</name>
</gene>
<sequence>MNEEVKSVIEAASCEDGGLVHISNVMDRYQCHKQVQAAVIVAADYDQELGALLTIACPSEPSLELPYLAPEDMLARYKPEAGDYLVLYADGYVSISPKLAFEQGYTTLGTDVTAIAKKCHEMNRAYCQAMGDDSQLPWTEAPEWQRQSAVNGVLFHIEHPEAGPDASHNSWMDEKLADGWEYGPIKDPELKRHPCIVPFTSLPKEQQAKDSLFKAVVDLELGRI</sequence>
<name>A0ABP8PUP9_9GAMM</name>
<protein>
    <recommendedName>
        <fullName evidence="1">Ryanodine receptor Ryr domain-containing protein</fullName>
    </recommendedName>
</protein>
<evidence type="ECO:0000313" key="3">
    <source>
        <dbReference type="Proteomes" id="UP001501321"/>
    </source>
</evidence>
<comment type="caution">
    <text evidence="2">The sequence shown here is derived from an EMBL/GenBank/DDBJ whole genome shotgun (WGS) entry which is preliminary data.</text>
</comment>
<dbReference type="Pfam" id="PF02026">
    <property type="entry name" value="RyR"/>
    <property type="match status" value="1"/>
</dbReference>
<dbReference type="RefSeq" id="WP_345009506.1">
    <property type="nucleotide sequence ID" value="NZ_BAABFC010000001.1"/>
</dbReference>
<feature type="domain" description="Ryanodine receptor Ryr" evidence="1">
    <location>
        <begin position="167"/>
        <end position="210"/>
    </location>
</feature>
<evidence type="ECO:0000313" key="2">
    <source>
        <dbReference type="EMBL" id="GAA4493492.1"/>
    </source>
</evidence>
<dbReference type="Proteomes" id="UP001501321">
    <property type="component" value="Unassembled WGS sequence"/>
</dbReference>
<proteinExistence type="predicted"/>
<reference evidence="3" key="1">
    <citation type="journal article" date="2019" name="Int. J. Syst. Evol. Microbiol.">
        <title>The Global Catalogue of Microorganisms (GCM) 10K type strain sequencing project: providing services to taxonomists for standard genome sequencing and annotation.</title>
        <authorList>
            <consortium name="The Broad Institute Genomics Platform"/>
            <consortium name="The Broad Institute Genome Sequencing Center for Infectious Disease"/>
            <person name="Wu L."/>
            <person name="Ma J."/>
        </authorList>
    </citation>
    <scope>NUCLEOTIDE SEQUENCE [LARGE SCALE GENOMIC DNA]</scope>
    <source>
        <strain evidence="3">JCM 32226</strain>
    </source>
</reference>
<accession>A0ABP8PUP9</accession>
<keyword evidence="3" id="KW-1185">Reference proteome</keyword>